<sequence length="187" mass="21590">MKFLKVHITMENIKNTTSSVLKIISLNDFSNIETNFTLNSTSETETELSQESNNVQQLWSLSKTTVTSLEDKSLLFNISRSTVHVSTTTLDSVDEFGPPEGIEYIFVPLGVMVFVIVLSAVVFIISRKRKLERLRHRLMPMYNFDPGEEEEDDWETELLDECYNNHQRRQGYQSMDVEDNAELFGDH</sequence>
<evidence type="ECO:0000313" key="2">
    <source>
        <dbReference type="EMBL" id="KAL2746339.1"/>
    </source>
</evidence>
<keyword evidence="1" id="KW-0812">Transmembrane</keyword>
<keyword evidence="3" id="KW-1185">Reference proteome</keyword>
<dbReference type="EMBL" id="JAYRBN010000037">
    <property type="protein sequence ID" value="KAL2746339.1"/>
    <property type="molecule type" value="Genomic_DNA"/>
</dbReference>
<accession>A0ABD2CNR3</accession>
<feature type="transmembrane region" description="Helical" evidence="1">
    <location>
        <begin position="104"/>
        <end position="125"/>
    </location>
</feature>
<dbReference type="PANTHER" id="PTHR15868:SF0">
    <property type="entry name" value="SIMILAR TO RIKEN CDNA 6430571L13 GENE_ SIMILAR TO G20 PROTEIN"/>
    <property type="match status" value="1"/>
</dbReference>
<evidence type="ECO:0000256" key="1">
    <source>
        <dbReference type="SAM" id="Phobius"/>
    </source>
</evidence>
<protein>
    <submittedName>
        <fullName evidence="2">Uncharacterized protein</fullName>
    </submittedName>
</protein>
<dbReference type="PANTHER" id="PTHR15868">
    <property type="entry name" value="SIMILAR TO RIKEN CDNA 6430571L13 GENE, SIMILAR TO G20 PROTEIN"/>
    <property type="match status" value="1"/>
</dbReference>
<keyword evidence="1" id="KW-0472">Membrane</keyword>
<reference evidence="2 3" key="1">
    <citation type="journal article" date="2024" name="Ann. Entomol. Soc. Am.">
        <title>Genomic analyses of the southern and eastern yellowjacket wasps (Hymenoptera: Vespidae) reveal evolutionary signatures of social life.</title>
        <authorList>
            <person name="Catto M.A."/>
            <person name="Caine P.B."/>
            <person name="Orr S.E."/>
            <person name="Hunt B.G."/>
            <person name="Goodisman M.A.D."/>
        </authorList>
    </citation>
    <scope>NUCLEOTIDE SEQUENCE [LARGE SCALE GENOMIC DNA]</scope>
    <source>
        <strain evidence="2">232</strain>
        <tissue evidence="2">Head and thorax</tissue>
    </source>
</reference>
<gene>
    <name evidence="2" type="ORF">V1477_004709</name>
</gene>
<name>A0ABD2CNR3_VESMC</name>
<comment type="caution">
    <text evidence="2">The sequence shown here is derived from an EMBL/GenBank/DDBJ whole genome shotgun (WGS) entry which is preliminary data.</text>
</comment>
<keyword evidence="1" id="KW-1133">Transmembrane helix</keyword>
<proteinExistence type="predicted"/>
<evidence type="ECO:0000313" key="3">
    <source>
        <dbReference type="Proteomes" id="UP001607303"/>
    </source>
</evidence>
<organism evidence="2 3">
    <name type="scientific">Vespula maculifrons</name>
    <name type="common">Eastern yellow jacket</name>
    <name type="synonym">Wasp</name>
    <dbReference type="NCBI Taxonomy" id="7453"/>
    <lineage>
        <taxon>Eukaryota</taxon>
        <taxon>Metazoa</taxon>
        <taxon>Ecdysozoa</taxon>
        <taxon>Arthropoda</taxon>
        <taxon>Hexapoda</taxon>
        <taxon>Insecta</taxon>
        <taxon>Pterygota</taxon>
        <taxon>Neoptera</taxon>
        <taxon>Endopterygota</taxon>
        <taxon>Hymenoptera</taxon>
        <taxon>Apocrita</taxon>
        <taxon>Aculeata</taxon>
        <taxon>Vespoidea</taxon>
        <taxon>Vespidae</taxon>
        <taxon>Vespinae</taxon>
        <taxon>Vespula</taxon>
    </lineage>
</organism>
<dbReference type="Proteomes" id="UP001607303">
    <property type="component" value="Unassembled WGS sequence"/>
</dbReference>
<dbReference type="AlphaFoldDB" id="A0ABD2CNR3"/>
<dbReference type="InterPro" id="IPR042351">
    <property type="entry name" value="C3orf18-like"/>
</dbReference>